<dbReference type="Gene3D" id="3.40.50.970">
    <property type="match status" value="2"/>
</dbReference>
<keyword evidence="10" id="KW-0786">Thiamine pyrophosphate</keyword>
<dbReference type="Pfam" id="PF22613">
    <property type="entry name" value="Transketolase_C_1"/>
    <property type="match status" value="1"/>
</dbReference>
<sequence>MSGPATPSIERSDPDIQSMAHAIRFLAVDAIREAGEGHQGVPLGMAEIAATLFARHLKADPQNPLWPDRDRLVLSNGHGSMLLYALLHLAGYDEISLDQIKAFRKLGSLCAGHPEIEQHAGIEITTGLLGQGIACAVGMAVAEARLAAEFGSECVDHRTWAFVGDGCLQEGMGQEAISLAGHLRLGKLAFLWDDNRITDDGDTLLAISEDIPARFRAANWQVIEVDGHDIAALDAAMDQARQDPRPSLIACRTVIAKGIARLQGQRGGHSAPLTDADVADMRRDLGWNHPAFDIPRSVYDDYDTVMTRGRTEHALWKARLASDPGRAEFDRWHSFGLPSDWSNVLADLPHHFANAPGPKGTINASGAVCDALDQVLPELLVLCADLEAPTGHKRSRAGFGVQNRAGSYVHCGVREHLMGAMACGIAAHGGLRPINVTYLAFADYERAAMRMAALMKLPALFVFSHDSIGVGSNGPTHQPVETLAAYRAMPNMRVFRPADVTETAEAWQIALEHLKGPTMLALSRQDAPPVCPARSENLSRLGGYLLREPDEQRDITLIATGTEVALALQASETLKAEGINAAVVSLPCWELFEDQSADYRNAVLGQVPRIGIEAALRFGWDRYLRPEDAFVGMPGFGASAKAEVLFDHFGITDTAICNAARDLLQKH</sequence>
<comment type="subunit">
    <text evidence="4">Homodimer.</text>
</comment>
<dbReference type="NCBIfam" id="TIGR00232">
    <property type="entry name" value="tktlase_bact"/>
    <property type="match status" value="1"/>
</dbReference>
<dbReference type="EMBL" id="JAQIOY010000007">
    <property type="protein sequence ID" value="MDA7426182.1"/>
    <property type="molecule type" value="Genomic_DNA"/>
</dbReference>
<protein>
    <recommendedName>
        <fullName evidence="5 12">Transketolase</fullName>
        <ecNumber evidence="5 12">2.2.1.1</ecNumber>
    </recommendedName>
</protein>
<dbReference type="InterPro" id="IPR055152">
    <property type="entry name" value="Transketolase-like_C_2"/>
</dbReference>
<evidence type="ECO:0000256" key="6">
    <source>
        <dbReference type="ARBA" id="ARBA00022679"/>
    </source>
</evidence>
<dbReference type="Gene3D" id="3.40.50.920">
    <property type="match status" value="1"/>
</dbReference>
<evidence type="ECO:0000313" key="15">
    <source>
        <dbReference type="Proteomes" id="UP001210720"/>
    </source>
</evidence>
<evidence type="ECO:0000256" key="10">
    <source>
        <dbReference type="ARBA" id="ARBA00023052"/>
    </source>
</evidence>
<name>A0ABT4XW48_9RHOB</name>
<dbReference type="InterPro" id="IPR009014">
    <property type="entry name" value="Transketo_C/PFOR_II"/>
</dbReference>
<dbReference type="InterPro" id="IPR033247">
    <property type="entry name" value="Transketolase_fam"/>
</dbReference>
<comment type="cofactor">
    <cofactor evidence="2">
        <name>thiamine diphosphate</name>
        <dbReference type="ChEBI" id="CHEBI:58937"/>
    </cofactor>
</comment>
<evidence type="ECO:0000256" key="11">
    <source>
        <dbReference type="ARBA" id="ARBA00049473"/>
    </source>
</evidence>
<dbReference type="SUPFAM" id="SSF52518">
    <property type="entry name" value="Thiamin diphosphate-binding fold (THDP-binding)"/>
    <property type="match status" value="2"/>
</dbReference>
<keyword evidence="9" id="KW-0460">Magnesium</keyword>
<evidence type="ECO:0000259" key="13">
    <source>
        <dbReference type="SMART" id="SM00861"/>
    </source>
</evidence>
<evidence type="ECO:0000256" key="3">
    <source>
        <dbReference type="ARBA" id="ARBA00007131"/>
    </source>
</evidence>
<comment type="similarity">
    <text evidence="3">Belongs to the transketolase family.</text>
</comment>
<dbReference type="CDD" id="cd07033">
    <property type="entry name" value="TPP_PYR_DXS_TK_like"/>
    <property type="match status" value="1"/>
</dbReference>
<dbReference type="RefSeq" id="WP_271433535.1">
    <property type="nucleotide sequence ID" value="NZ_JAQIOY010000007.1"/>
</dbReference>
<dbReference type="SMART" id="SM00861">
    <property type="entry name" value="Transket_pyr"/>
    <property type="match status" value="1"/>
</dbReference>
<evidence type="ECO:0000256" key="8">
    <source>
        <dbReference type="ARBA" id="ARBA00022837"/>
    </source>
</evidence>
<dbReference type="PROSITE" id="PS00802">
    <property type="entry name" value="TRANSKETOLASE_2"/>
    <property type="match status" value="1"/>
</dbReference>
<keyword evidence="7" id="KW-0479">Metal-binding</keyword>
<dbReference type="InterPro" id="IPR005475">
    <property type="entry name" value="Transketolase-like_Pyr-bd"/>
</dbReference>
<organism evidence="14 15">
    <name type="scientific">Thalassococcus lentus</name>
    <dbReference type="NCBI Taxonomy" id="1210524"/>
    <lineage>
        <taxon>Bacteria</taxon>
        <taxon>Pseudomonadati</taxon>
        <taxon>Pseudomonadota</taxon>
        <taxon>Alphaproteobacteria</taxon>
        <taxon>Rhodobacterales</taxon>
        <taxon>Roseobacteraceae</taxon>
        <taxon>Thalassococcus</taxon>
    </lineage>
</organism>
<comment type="caution">
    <text evidence="14">The sequence shown here is derived from an EMBL/GenBank/DDBJ whole genome shotgun (WGS) entry which is preliminary data.</text>
</comment>
<dbReference type="GO" id="GO:0004802">
    <property type="term" value="F:transketolase activity"/>
    <property type="evidence" value="ECO:0007669"/>
    <property type="project" value="UniProtKB-EC"/>
</dbReference>
<keyword evidence="6 14" id="KW-0808">Transferase</keyword>
<dbReference type="InterPro" id="IPR029061">
    <property type="entry name" value="THDP-binding"/>
</dbReference>
<evidence type="ECO:0000313" key="14">
    <source>
        <dbReference type="EMBL" id="MDA7426182.1"/>
    </source>
</evidence>
<comment type="catalytic activity">
    <reaction evidence="11">
        <text>D-sedoheptulose 7-phosphate + D-glyceraldehyde 3-phosphate = aldehydo-D-ribose 5-phosphate + D-xylulose 5-phosphate</text>
        <dbReference type="Rhea" id="RHEA:10508"/>
        <dbReference type="ChEBI" id="CHEBI:57483"/>
        <dbReference type="ChEBI" id="CHEBI:57737"/>
        <dbReference type="ChEBI" id="CHEBI:58273"/>
        <dbReference type="ChEBI" id="CHEBI:59776"/>
        <dbReference type="EC" id="2.2.1.1"/>
    </reaction>
</comment>
<dbReference type="Proteomes" id="UP001210720">
    <property type="component" value="Unassembled WGS sequence"/>
</dbReference>
<evidence type="ECO:0000256" key="9">
    <source>
        <dbReference type="ARBA" id="ARBA00022842"/>
    </source>
</evidence>
<dbReference type="InterPro" id="IPR020826">
    <property type="entry name" value="Transketolase_BS"/>
</dbReference>
<keyword evidence="15" id="KW-1185">Reference proteome</keyword>
<dbReference type="Pfam" id="PF00456">
    <property type="entry name" value="Transketolase_N"/>
    <property type="match status" value="1"/>
</dbReference>
<reference evidence="14 15" key="1">
    <citation type="submission" date="2023-01" db="EMBL/GenBank/DDBJ databases">
        <title>Thalassococcus onchidii sp. nov., isolated from a marine invertebrate from the South China Sea.</title>
        <authorList>
            <person name="Xu S."/>
            <person name="Liu Z."/>
            <person name="Xu Y."/>
        </authorList>
    </citation>
    <scope>NUCLEOTIDE SEQUENCE [LARGE SCALE GENOMIC DNA]</scope>
    <source>
        <strain evidence="14 15">KCTC 32084</strain>
    </source>
</reference>
<dbReference type="SUPFAM" id="SSF52922">
    <property type="entry name" value="TK C-terminal domain-like"/>
    <property type="match status" value="1"/>
</dbReference>
<dbReference type="InterPro" id="IPR005474">
    <property type="entry name" value="Transketolase_N"/>
</dbReference>
<dbReference type="CDD" id="cd02012">
    <property type="entry name" value="TPP_TK"/>
    <property type="match status" value="1"/>
</dbReference>
<dbReference type="InterPro" id="IPR005478">
    <property type="entry name" value="Transketolase_bac-like"/>
</dbReference>
<evidence type="ECO:0000256" key="1">
    <source>
        <dbReference type="ARBA" id="ARBA00001946"/>
    </source>
</evidence>
<dbReference type="EC" id="2.2.1.1" evidence="5 12"/>
<dbReference type="PANTHER" id="PTHR43522:SF2">
    <property type="entry name" value="TRANSKETOLASE 1-RELATED"/>
    <property type="match status" value="1"/>
</dbReference>
<dbReference type="PANTHER" id="PTHR43522">
    <property type="entry name" value="TRANSKETOLASE"/>
    <property type="match status" value="1"/>
</dbReference>
<feature type="domain" description="Transketolase-like pyrimidine-binding" evidence="13">
    <location>
        <begin position="359"/>
        <end position="530"/>
    </location>
</feature>
<evidence type="ECO:0000256" key="12">
    <source>
        <dbReference type="NCBIfam" id="TIGR00232"/>
    </source>
</evidence>
<proteinExistence type="inferred from homology"/>
<evidence type="ECO:0000256" key="2">
    <source>
        <dbReference type="ARBA" id="ARBA00001964"/>
    </source>
</evidence>
<evidence type="ECO:0000256" key="5">
    <source>
        <dbReference type="ARBA" id="ARBA00013152"/>
    </source>
</evidence>
<gene>
    <name evidence="14" type="primary">tkt</name>
    <name evidence="14" type="ORF">PFY00_15710</name>
</gene>
<accession>A0ABT4XW48</accession>
<dbReference type="Pfam" id="PF02779">
    <property type="entry name" value="Transket_pyr"/>
    <property type="match status" value="1"/>
</dbReference>
<keyword evidence="8" id="KW-0106">Calcium</keyword>
<evidence type="ECO:0000256" key="4">
    <source>
        <dbReference type="ARBA" id="ARBA00011738"/>
    </source>
</evidence>
<comment type="cofactor">
    <cofactor evidence="1">
        <name>Mg(2+)</name>
        <dbReference type="ChEBI" id="CHEBI:18420"/>
    </cofactor>
</comment>
<evidence type="ECO:0000256" key="7">
    <source>
        <dbReference type="ARBA" id="ARBA00022723"/>
    </source>
</evidence>